<evidence type="ECO:0000313" key="11">
    <source>
        <dbReference type="Proteomes" id="UP000192257"/>
    </source>
</evidence>
<dbReference type="OrthoDB" id="245173at2759"/>
<dbReference type="GO" id="GO:0007030">
    <property type="term" value="P:Golgi organization"/>
    <property type="evidence" value="ECO:0007669"/>
    <property type="project" value="TreeGrafter"/>
</dbReference>
<keyword evidence="7" id="KW-0472">Membrane</keyword>
<comment type="subcellular location">
    <subcellularLocation>
        <location evidence="1">Golgi apparatus membrane</location>
        <topology evidence="1">Peripheral membrane protein</topology>
    </subcellularLocation>
</comment>
<evidence type="ECO:0000256" key="2">
    <source>
        <dbReference type="ARBA" id="ARBA00005831"/>
    </source>
</evidence>
<proteinExistence type="inferred from homology"/>
<evidence type="ECO:0000256" key="5">
    <source>
        <dbReference type="ARBA" id="ARBA00022927"/>
    </source>
</evidence>
<dbReference type="GO" id="GO:0006890">
    <property type="term" value="P:retrograde vesicle-mediated transport, Golgi to endoplasmic reticulum"/>
    <property type="evidence" value="ECO:0007669"/>
    <property type="project" value="TreeGrafter"/>
</dbReference>
<dbReference type="VEuPathDB" id="TriTrypDB:TM35_000211280"/>
<evidence type="ECO:0000256" key="3">
    <source>
        <dbReference type="ARBA" id="ARBA00020984"/>
    </source>
</evidence>
<evidence type="ECO:0000256" key="4">
    <source>
        <dbReference type="ARBA" id="ARBA00022448"/>
    </source>
</evidence>
<dbReference type="InterPro" id="IPR019335">
    <property type="entry name" value="COG7"/>
</dbReference>
<evidence type="ECO:0000313" key="10">
    <source>
        <dbReference type="EMBL" id="ORC87522.1"/>
    </source>
</evidence>
<organism evidence="10 11">
    <name type="scientific">Trypanosoma theileri</name>
    <dbReference type="NCBI Taxonomy" id="67003"/>
    <lineage>
        <taxon>Eukaryota</taxon>
        <taxon>Discoba</taxon>
        <taxon>Euglenozoa</taxon>
        <taxon>Kinetoplastea</taxon>
        <taxon>Metakinetoplastina</taxon>
        <taxon>Trypanosomatida</taxon>
        <taxon>Trypanosomatidae</taxon>
        <taxon>Trypanosoma</taxon>
    </lineage>
</organism>
<feature type="region of interest" description="Disordered" evidence="9">
    <location>
        <begin position="1"/>
        <end position="24"/>
    </location>
</feature>
<name>A0A1X0NS38_9TRYP</name>
<dbReference type="AlphaFoldDB" id="A0A1X0NS38"/>
<dbReference type="PANTHER" id="PTHR21443">
    <property type="entry name" value="CONSERVED OLIGOMERIC GOLGI COMPLEX COMPONENT 7"/>
    <property type="match status" value="1"/>
</dbReference>
<keyword evidence="4" id="KW-0813">Transport</keyword>
<evidence type="ECO:0000256" key="8">
    <source>
        <dbReference type="ARBA" id="ARBA00031345"/>
    </source>
</evidence>
<dbReference type="RefSeq" id="XP_028881588.1">
    <property type="nucleotide sequence ID" value="XM_029026978.1"/>
</dbReference>
<keyword evidence="11" id="KW-1185">Reference proteome</keyword>
<comment type="similarity">
    <text evidence="2">Belongs to the COG7 family.</text>
</comment>
<feature type="compositionally biased region" description="Polar residues" evidence="9">
    <location>
        <begin position="1"/>
        <end position="16"/>
    </location>
</feature>
<evidence type="ECO:0000256" key="7">
    <source>
        <dbReference type="ARBA" id="ARBA00023136"/>
    </source>
</evidence>
<evidence type="ECO:0000256" key="1">
    <source>
        <dbReference type="ARBA" id="ARBA00004395"/>
    </source>
</evidence>
<sequence>MQNSLTSQKKSESTGTDPAVHAGSGGIRLEQLASEHMDVKRWINSSLQSLKSTENTSEENDVEVEARVTRLFNRLQSYLQEVGGSVEDTITQALVRLPRTGLEVGRMATDAQQLQQQLQTMQEVVQSAVEAAAKPYVAQLNAFKKTQDKLTRCADMLRKASEVDNDMKQLDDVMQQLRTAPTEVDMDAVAVIIGQLRSNLAELQKVDVSFGEKQQEAVERYEQTVQHAVEVECMEKLRRREVNRAAQLLKVLDAIGRADVILQQYAVESMMNEKERVERLLGESGSTVSTISATRAAEVLKTQLMPSIGHALADHLDFLLCMAQTEENEDVDAKITEKNSIKHQEKESRTVKVLQLMVDEVSGSIAKALVPVLDRVERNQDLVLCCDAMRQLKIGDETNEHNKNKNIKNYSQLREKIAKQISAYAISEMIQLFAQSNILEAFTQREVCRLEALVKDPQITMKRERFKAAMDLVMDAVKSIVRFFPEKTLPMCVSRWREAILEAISRLRPTPRTPQESLLERLSAARTVVRQLLLTGQKNISDYLGSPELQRLYPSVADAVDTQLRTQFWGPLTEALDNCVQDCQYAVKRTIIEPVIAKAAGYESQRLWGFKEGESVDETAGVVSPSPIPYTAAQVAPTELVRALGEAIVEIPLALEGLRGDGDVRFEGIEELLEEVAEYWLDDIVRTAVADFIEEKVGKITIYFPNSQPDAAKKEAAAVEQLATDLGYLKSVLAAVSDDPFEELERALARLKAVRLPVGEPISVRGLIEERANASP</sequence>
<gene>
    <name evidence="10" type="ORF">TM35_000211280</name>
</gene>
<dbReference type="GO" id="GO:0000139">
    <property type="term" value="C:Golgi membrane"/>
    <property type="evidence" value="ECO:0007669"/>
    <property type="project" value="UniProtKB-SubCell"/>
</dbReference>
<comment type="caution">
    <text evidence="10">The sequence shown here is derived from an EMBL/GenBank/DDBJ whole genome shotgun (WGS) entry which is preliminary data.</text>
</comment>
<dbReference type="PANTHER" id="PTHR21443:SF0">
    <property type="entry name" value="CONSERVED OLIGOMERIC GOLGI COMPLEX SUBUNIT 7"/>
    <property type="match status" value="1"/>
</dbReference>
<protein>
    <recommendedName>
        <fullName evidence="3">Conserved oligomeric Golgi complex subunit 7</fullName>
    </recommendedName>
    <alternativeName>
        <fullName evidence="8">Component of oligomeric Golgi complex 7</fullName>
    </alternativeName>
</protein>
<keyword evidence="5" id="KW-0653">Protein transport</keyword>
<dbReference type="Proteomes" id="UP000192257">
    <property type="component" value="Unassembled WGS sequence"/>
</dbReference>
<dbReference type="EMBL" id="NBCO01000021">
    <property type="protein sequence ID" value="ORC87522.1"/>
    <property type="molecule type" value="Genomic_DNA"/>
</dbReference>
<dbReference type="GO" id="GO:0006886">
    <property type="term" value="P:intracellular protein transport"/>
    <property type="evidence" value="ECO:0007669"/>
    <property type="project" value="InterPro"/>
</dbReference>
<reference evidence="10 11" key="1">
    <citation type="submission" date="2017-03" db="EMBL/GenBank/DDBJ databases">
        <title>An alternative strategy for trypanosome survival in the mammalian bloodstream revealed through genome and transcriptome analysis of the ubiquitous bovine parasite Trypanosoma (Megatrypanum) theileri.</title>
        <authorList>
            <person name="Kelly S."/>
            <person name="Ivens A."/>
            <person name="Mott A."/>
            <person name="O'Neill E."/>
            <person name="Emms D."/>
            <person name="Macleod O."/>
            <person name="Voorheis P."/>
            <person name="Matthews J."/>
            <person name="Matthews K."/>
            <person name="Carrington M."/>
        </authorList>
    </citation>
    <scope>NUCLEOTIDE SEQUENCE [LARGE SCALE GENOMIC DNA]</scope>
    <source>
        <strain evidence="10">Edinburgh</strain>
    </source>
</reference>
<accession>A0A1X0NS38</accession>
<keyword evidence="6" id="KW-0333">Golgi apparatus</keyword>
<dbReference type="GO" id="GO:0017119">
    <property type="term" value="C:Golgi transport complex"/>
    <property type="evidence" value="ECO:0007669"/>
    <property type="project" value="InterPro"/>
</dbReference>
<dbReference type="STRING" id="67003.A0A1X0NS38"/>
<dbReference type="Pfam" id="PF10191">
    <property type="entry name" value="COG7"/>
    <property type="match status" value="1"/>
</dbReference>
<dbReference type="GeneID" id="39986758"/>
<evidence type="ECO:0000256" key="6">
    <source>
        <dbReference type="ARBA" id="ARBA00023034"/>
    </source>
</evidence>
<evidence type="ECO:0000256" key="9">
    <source>
        <dbReference type="SAM" id="MobiDB-lite"/>
    </source>
</evidence>